<accession>A0ACD4DDK1</accession>
<dbReference type="EMBL" id="CP107551">
    <property type="protein sequence ID" value="UYP18064.1"/>
    <property type="molecule type" value="Genomic_DNA"/>
</dbReference>
<evidence type="ECO:0000313" key="1">
    <source>
        <dbReference type="EMBL" id="UYP18064.1"/>
    </source>
</evidence>
<name>A0ACD4DDK1_9NOCA</name>
<evidence type="ECO:0000313" key="2">
    <source>
        <dbReference type="Proteomes" id="UP001156484"/>
    </source>
</evidence>
<reference evidence="1" key="1">
    <citation type="submission" date="2022-10" db="EMBL/GenBank/DDBJ databases">
        <title>Rhodococcus ferula Z13 complete genome.</title>
        <authorList>
            <person name="Long X."/>
            <person name="Zang M."/>
        </authorList>
    </citation>
    <scope>NUCLEOTIDE SEQUENCE</scope>
    <source>
        <strain evidence="1">Z13</strain>
    </source>
</reference>
<proteinExistence type="predicted"/>
<organism evidence="1 2">
    <name type="scientific">Rhodococcus sacchari</name>
    <dbReference type="NCBI Taxonomy" id="2962047"/>
    <lineage>
        <taxon>Bacteria</taxon>
        <taxon>Bacillati</taxon>
        <taxon>Actinomycetota</taxon>
        <taxon>Actinomycetes</taxon>
        <taxon>Mycobacteriales</taxon>
        <taxon>Nocardiaceae</taxon>
        <taxon>Rhodococcus</taxon>
    </lineage>
</organism>
<gene>
    <name evidence="1" type="ORF">OED52_15505</name>
</gene>
<dbReference type="Proteomes" id="UP001156484">
    <property type="component" value="Chromosome"/>
</dbReference>
<protein>
    <submittedName>
        <fullName evidence="1">Uncharacterized protein</fullName>
    </submittedName>
</protein>
<sequence length="103" mass="10423">MTSPAGSAGTIAERIAEAASGIAGVAGLHGGAFGEVATYLPGRRIEGVRLTDRLCEVHIVVLIPADLPAVAEAVRAQVAPLVEVPVQVTVEDVRVGGREGAES</sequence>
<keyword evidence="2" id="KW-1185">Reference proteome</keyword>